<evidence type="ECO:0000313" key="2">
    <source>
        <dbReference type="Proteomes" id="UP000004947"/>
    </source>
</evidence>
<organism evidence="1 2">
    <name type="scientific">Lentisphaera araneosa HTCC2155</name>
    <dbReference type="NCBI Taxonomy" id="313628"/>
    <lineage>
        <taxon>Bacteria</taxon>
        <taxon>Pseudomonadati</taxon>
        <taxon>Lentisphaerota</taxon>
        <taxon>Lentisphaeria</taxon>
        <taxon>Lentisphaerales</taxon>
        <taxon>Lentisphaeraceae</taxon>
        <taxon>Lentisphaera</taxon>
    </lineage>
</organism>
<proteinExistence type="predicted"/>
<dbReference type="AlphaFoldDB" id="A6DSF5"/>
<sequence length="30" mass="3533">MGRIMAVGNRDKLYHPLKMPEKTHGETMQY</sequence>
<gene>
    <name evidence="1" type="ORF">LNTAR_09711</name>
</gene>
<comment type="caution">
    <text evidence="1">The sequence shown here is derived from an EMBL/GenBank/DDBJ whole genome shotgun (WGS) entry which is preliminary data.</text>
</comment>
<name>A6DSF5_9BACT</name>
<dbReference type="Proteomes" id="UP000004947">
    <property type="component" value="Unassembled WGS sequence"/>
</dbReference>
<accession>A6DSF5</accession>
<reference evidence="1 2" key="1">
    <citation type="journal article" date="2010" name="J. Bacteriol.">
        <title>Genome sequence of Lentisphaera araneosa HTCC2155T, the type species of the order Lentisphaerales in the phylum Lentisphaerae.</title>
        <authorList>
            <person name="Thrash J.C."/>
            <person name="Cho J.C."/>
            <person name="Vergin K.L."/>
            <person name="Morris R.M."/>
            <person name="Giovannoni S.J."/>
        </authorList>
    </citation>
    <scope>NUCLEOTIDE SEQUENCE [LARGE SCALE GENOMIC DNA]</scope>
    <source>
        <strain evidence="1 2">HTCC2155</strain>
    </source>
</reference>
<keyword evidence="2" id="KW-1185">Reference proteome</keyword>
<dbReference type="EMBL" id="ABCK01000030">
    <property type="protein sequence ID" value="EDM25400.1"/>
    <property type="molecule type" value="Genomic_DNA"/>
</dbReference>
<protein>
    <submittedName>
        <fullName evidence="1">Uncharacterized protein</fullName>
    </submittedName>
</protein>
<evidence type="ECO:0000313" key="1">
    <source>
        <dbReference type="EMBL" id="EDM25400.1"/>
    </source>
</evidence>